<protein>
    <submittedName>
        <fullName evidence="1">Uncharacterized protein</fullName>
    </submittedName>
</protein>
<dbReference type="EMBL" id="JAGPXC010000005">
    <property type="protein sequence ID" value="KAH6652771.1"/>
    <property type="molecule type" value="Genomic_DNA"/>
</dbReference>
<evidence type="ECO:0000313" key="1">
    <source>
        <dbReference type="EMBL" id="KAH6652771.1"/>
    </source>
</evidence>
<reference evidence="1" key="1">
    <citation type="journal article" date="2021" name="Nat. Commun.">
        <title>Genetic determinants of endophytism in the Arabidopsis root mycobiome.</title>
        <authorList>
            <person name="Mesny F."/>
            <person name="Miyauchi S."/>
            <person name="Thiergart T."/>
            <person name="Pickel B."/>
            <person name="Atanasova L."/>
            <person name="Karlsson M."/>
            <person name="Huettel B."/>
            <person name="Barry K.W."/>
            <person name="Haridas S."/>
            <person name="Chen C."/>
            <person name="Bauer D."/>
            <person name="Andreopoulos W."/>
            <person name="Pangilinan J."/>
            <person name="LaButti K."/>
            <person name="Riley R."/>
            <person name="Lipzen A."/>
            <person name="Clum A."/>
            <person name="Drula E."/>
            <person name="Henrissat B."/>
            <person name="Kohler A."/>
            <person name="Grigoriev I.V."/>
            <person name="Martin F.M."/>
            <person name="Hacquard S."/>
        </authorList>
    </citation>
    <scope>NUCLEOTIDE SEQUENCE</scope>
    <source>
        <strain evidence="1">MPI-SDFR-AT-0073</strain>
    </source>
</reference>
<dbReference type="RefSeq" id="XP_045957048.1">
    <property type="nucleotide sequence ID" value="XM_046102979.1"/>
</dbReference>
<keyword evidence="2" id="KW-1185">Reference proteome</keyword>
<dbReference type="AlphaFoldDB" id="A0A9P8ZW79"/>
<evidence type="ECO:0000313" key="2">
    <source>
        <dbReference type="Proteomes" id="UP000758603"/>
    </source>
</evidence>
<sequence>MGGNISDRDVERSLGTPKGYLLKTTCGESPQLHGPQPEALVVEGSIERVKRRYKLGKPAIVDFSLAGGWQTIRQSLQISN</sequence>
<gene>
    <name evidence="1" type="ORF">BKA67DRAFT_567504</name>
</gene>
<organism evidence="1 2">
    <name type="scientific">Truncatella angustata</name>
    <dbReference type="NCBI Taxonomy" id="152316"/>
    <lineage>
        <taxon>Eukaryota</taxon>
        <taxon>Fungi</taxon>
        <taxon>Dikarya</taxon>
        <taxon>Ascomycota</taxon>
        <taxon>Pezizomycotina</taxon>
        <taxon>Sordariomycetes</taxon>
        <taxon>Xylariomycetidae</taxon>
        <taxon>Amphisphaeriales</taxon>
        <taxon>Sporocadaceae</taxon>
        <taxon>Truncatella</taxon>
    </lineage>
</organism>
<proteinExistence type="predicted"/>
<comment type="caution">
    <text evidence="1">The sequence shown here is derived from an EMBL/GenBank/DDBJ whole genome shotgun (WGS) entry which is preliminary data.</text>
</comment>
<dbReference type="GeneID" id="70131871"/>
<accession>A0A9P8ZW79</accession>
<dbReference type="Proteomes" id="UP000758603">
    <property type="component" value="Unassembled WGS sequence"/>
</dbReference>
<name>A0A9P8ZW79_9PEZI</name>